<keyword evidence="3" id="KW-0227">DNA damage</keyword>
<evidence type="ECO:0000256" key="8">
    <source>
        <dbReference type="RuleBase" id="RU364100"/>
    </source>
</evidence>
<keyword evidence="7" id="KW-0456">Lyase</keyword>
<evidence type="ECO:0000313" key="10">
    <source>
        <dbReference type="Proteomes" id="UP000636110"/>
    </source>
</evidence>
<protein>
    <recommendedName>
        <fullName evidence="8">Abasic site processing protein</fullName>
        <ecNumber evidence="8">3.4.-.-</ecNumber>
    </recommendedName>
</protein>
<evidence type="ECO:0000256" key="7">
    <source>
        <dbReference type="ARBA" id="ARBA00023239"/>
    </source>
</evidence>
<dbReference type="PANTHER" id="PTHR13604:SF0">
    <property type="entry name" value="ABASIC SITE PROCESSING PROTEIN HMCES"/>
    <property type="match status" value="1"/>
</dbReference>
<evidence type="ECO:0000256" key="2">
    <source>
        <dbReference type="ARBA" id="ARBA00022670"/>
    </source>
</evidence>
<evidence type="ECO:0000256" key="4">
    <source>
        <dbReference type="ARBA" id="ARBA00022801"/>
    </source>
</evidence>
<evidence type="ECO:0000256" key="5">
    <source>
        <dbReference type="ARBA" id="ARBA00023124"/>
    </source>
</evidence>
<accession>A0ABR6ETS7</accession>
<proteinExistence type="inferred from homology"/>
<dbReference type="Pfam" id="PF02586">
    <property type="entry name" value="SRAP"/>
    <property type="match status" value="1"/>
</dbReference>
<keyword evidence="6" id="KW-0238">DNA-binding</keyword>
<dbReference type="InterPro" id="IPR036590">
    <property type="entry name" value="SRAP-like"/>
</dbReference>
<evidence type="ECO:0000256" key="1">
    <source>
        <dbReference type="ARBA" id="ARBA00008136"/>
    </source>
</evidence>
<gene>
    <name evidence="9" type="ORF">GM920_07065</name>
</gene>
<evidence type="ECO:0000313" key="9">
    <source>
        <dbReference type="EMBL" id="MBB2148669.1"/>
    </source>
</evidence>
<keyword evidence="5" id="KW-0190">Covalent protein-DNA linkage</keyword>
<dbReference type="InterPro" id="IPR003738">
    <property type="entry name" value="SRAP"/>
</dbReference>
<keyword evidence="2 8" id="KW-0645">Protease</keyword>
<keyword evidence="4 8" id="KW-0378">Hydrolase</keyword>
<reference evidence="9 10" key="1">
    <citation type="submission" date="2019-11" db="EMBL/GenBank/DDBJ databases">
        <title>Description of Pedobacter sp. LMG 31462T.</title>
        <authorList>
            <person name="Carlier A."/>
            <person name="Qi S."/>
            <person name="Vandamme P."/>
        </authorList>
    </citation>
    <scope>NUCLEOTIDE SEQUENCE [LARGE SCALE GENOMIC DNA]</scope>
    <source>
        <strain evidence="9 10">LMG 31462</strain>
    </source>
</reference>
<comment type="caution">
    <text evidence="9">The sequence shown here is derived from an EMBL/GenBank/DDBJ whole genome shotgun (WGS) entry which is preliminary data.</text>
</comment>
<dbReference type="SUPFAM" id="SSF143081">
    <property type="entry name" value="BB1717-like"/>
    <property type="match status" value="1"/>
</dbReference>
<evidence type="ECO:0000256" key="3">
    <source>
        <dbReference type="ARBA" id="ARBA00022763"/>
    </source>
</evidence>
<keyword evidence="10" id="KW-1185">Reference proteome</keyword>
<evidence type="ECO:0000256" key="6">
    <source>
        <dbReference type="ARBA" id="ARBA00023125"/>
    </source>
</evidence>
<sequence length="237" mass="27596">MCARYTLTAEEKEILKNNPYQLIGAYEPDANIAITDGGLVITSDEPDIIQQMSFGIVPHTASTNVLTYDTWNIRSEEVMEKKTYAPLMKHRKTCLIIADSFYEWQKITDTDKRPYRFTNERKTFCFAGLWSQWLDPETGEKHRTFGIMTTVANKTVGEIHDKQRMPVILHRNEELRWLNKKLSIEELLEMCKPYPDHMMTRTQVSKKVNKVSTKKTPNKGIELIKPYNELTTPTLFD</sequence>
<dbReference type="RefSeq" id="WP_182954869.1">
    <property type="nucleotide sequence ID" value="NZ_WNXC01000001.1"/>
</dbReference>
<dbReference type="Proteomes" id="UP000636110">
    <property type="component" value="Unassembled WGS sequence"/>
</dbReference>
<dbReference type="EMBL" id="WNXC01000001">
    <property type="protein sequence ID" value="MBB2148669.1"/>
    <property type="molecule type" value="Genomic_DNA"/>
</dbReference>
<dbReference type="Gene3D" id="3.90.1680.10">
    <property type="entry name" value="SOS response associated peptidase-like"/>
    <property type="match status" value="1"/>
</dbReference>
<dbReference type="PANTHER" id="PTHR13604">
    <property type="entry name" value="DC12-RELATED"/>
    <property type="match status" value="1"/>
</dbReference>
<name>A0ABR6ETS7_9SPHI</name>
<comment type="similarity">
    <text evidence="1 8">Belongs to the SOS response-associated peptidase family.</text>
</comment>
<organism evidence="9 10">
    <name type="scientific">Pedobacter gandavensis</name>
    <dbReference type="NCBI Taxonomy" id="2679963"/>
    <lineage>
        <taxon>Bacteria</taxon>
        <taxon>Pseudomonadati</taxon>
        <taxon>Bacteroidota</taxon>
        <taxon>Sphingobacteriia</taxon>
        <taxon>Sphingobacteriales</taxon>
        <taxon>Sphingobacteriaceae</taxon>
        <taxon>Pedobacter</taxon>
    </lineage>
</organism>
<dbReference type="EC" id="3.4.-.-" evidence="8"/>